<accession>A0A553C841</accession>
<dbReference type="PROSITE" id="PS50206">
    <property type="entry name" value="RHODANESE_3"/>
    <property type="match status" value="1"/>
</dbReference>
<evidence type="ECO:0000256" key="5">
    <source>
        <dbReference type="ARBA" id="ARBA00023002"/>
    </source>
</evidence>
<dbReference type="InterPro" id="IPR023753">
    <property type="entry name" value="FAD/NAD-binding_dom"/>
</dbReference>
<dbReference type="EMBL" id="VJZR01000011">
    <property type="protein sequence ID" value="TRX16679.1"/>
    <property type="molecule type" value="Genomic_DNA"/>
</dbReference>
<dbReference type="RefSeq" id="WP_143391428.1">
    <property type="nucleotide sequence ID" value="NZ_VJZQ01000023.1"/>
</dbReference>
<evidence type="ECO:0000256" key="4">
    <source>
        <dbReference type="ARBA" id="ARBA00022827"/>
    </source>
</evidence>
<proteinExistence type="inferred from homology"/>
<dbReference type="OrthoDB" id="9792592at2"/>
<sequence>MKILIIGGVAGGATAAARLRRLSEANEIIIFEKGEHVSFANCGLPYHIGGVIEDRSKLLLNTPASLKTRYNLDVRIFNEVLKINKEAKTVEVRNLITKEIYIESYDKLLLSPGAEPFRPNIPGIDSDKIMTLRNVADMDRIIAKTKDLKNIAVVGGGFIGLEVAENLVEKGLNVTVIELGNQVMAPVDYEFAKMVEHHATAKNLNILVNTGVEAFEEMGNEIELKLNTGKTILADTVVFAIGVKPENALAKAAGLDLGITGGIAVNEFMQTSDPNIYAVGDAVEVSHYINQAKVLIPLAWPANRQGRIVADNITRGNKISYKGTLGTSIIKLFDLTVGATGLNEKLLKRYAIPYRTVTVTRANHASYYPGATNIVLKMNFGEDGTIYGAQALGQEGVDKRIDVIATAIKGNLTIYDLQEIEIAYAPPYNSAKDPVNILGYVAENMLNDDVRFINYDQLDDYLLTEKAILIDVRTKTEFENGAIPNAINMDVDTLRDNLDFFDKKKKYVIYCQIGLRGYLAQRILRNHNIYSVNLNGGYGLWKPVNS</sequence>
<dbReference type="InterPro" id="IPR036873">
    <property type="entry name" value="Rhodanese-like_dom_sf"/>
</dbReference>
<evidence type="ECO:0000313" key="9">
    <source>
        <dbReference type="Proteomes" id="UP000318585"/>
    </source>
</evidence>
<dbReference type="AlphaFoldDB" id="A0A553C841"/>
<dbReference type="PANTHER" id="PTHR43429">
    <property type="entry name" value="PYRIDINE NUCLEOTIDE-DISULFIDE OXIDOREDUCTASE DOMAIN-CONTAINING"/>
    <property type="match status" value="1"/>
</dbReference>
<dbReference type="Pfam" id="PF00581">
    <property type="entry name" value="Rhodanese"/>
    <property type="match status" value="1"/>
</dbReference>
<dbReference type="Gene3D" id="3.50.50.60">
    <property type="entry name" value="FAD/NAD(P)-binding domain"/>
    <property type="match status" value="2"/>
</dbReference>
<keyword evidence="3" id="KW-0285">Flavoprotein</keyword>
<dbReference type="InterPro" id="IPR016156">
    <property type="entry name" value="FAD/NAD-linked_Rdtase_dimer_sf"/>
</dbReference>
<dbReference type="Proteomes" id="UP000318585">
    <property type="component" value="Unassembled WGS sequence"/>
</dbReference>
<dbReference type="NCBIfam" id="NF010037">
    <property type="entry name" value="PRK13512.1"/>
    <property type="match status" value="1"/>
</dbReference>
<comment type="similarity">
    <text evidence="2">Belongs to the class-III pyridine nucleotide-disulfide oxidoreductase family.</text>
</comment>
<dbReference type="SUPFAM" id="SSF51905">
    <property type="entry name" value="FAD/NAD(P)-binding domain"/>
    <property type="match status" value="1"/>
</dbReference>
<dbReference type="InterPro" id="IPR036188">
    <property type="entry name" value="FAD/NAD-bd_sf"/>
</dbReference>
<reference evidence="8 9" key="1">
    <citation type="submission" date="2019-07" db="EMBL/GenBank/DDBJ databases">
        <title>Novel species of Flavobacterium.</title>
        <authorList>
            <person name="Liu Q."/>
            <person name="Xin Y.-H."/>
        </authorList>
    </citation>
    <scope>NUCLEOTIDE SEQUENCE [LARGE SCALE GENOMIC DNA]</scope>
    <source>
        <strain evidence="8 9">LB3P56</strain>
    </source>
</reference>
<dbReference type="SMART" id="SM00450">
    <property type="entry name" value="RHOD"/>
    <property type="match status" value="1"/>
</dbReference>
<dbReference type="EC" id="1.8.1.14" evidence="8"/>
<dbReference type="GO" id="GO:0050451">
    <property type="term" value="F:CoA-disulfide reductase (NADPH) activity"/>
    <property type="evidence" value="ECO:0007669"/>
    <property type="project" value="UniProtKB-EC"/>
</dbReference>
<dbReference type="InterPro" id="IPR001763">
    <property type="entry name" value="Rhodanese-like_dom"/>
</dbReference>
<keyword evidence="9" id="KW-1185">Reference proteome</keyword>
<comment type="cofactor">
    <cofactor evidence="1">
        <name>FAD</name>
        <dbReference type="ChEBI" id="CHEBI:57692"/>
    </cofactor>
</comment>
<keyword evidence="4" id="KW-0274">FAD</keyword>
<comment type="caution">
    <text evidence="8">The sequence shown here is derived from an EMBL/GenBank/DDBJ whole genome shotgun (WGS) entry which is preliminary data.</text>
</comment>
<feature type="domain" description="Rhodanese" evidence="7">
    <location>
        <begin position="463"/>
        <end position="543"/>
    </location>
</feature>
<dbReference type="SUPFAM" id="SSF52821">
    <property type="entry name" value="Rhodanese/Cell cycle control phosphatase"/>
    <property type="match status" value="1"/>
</dbReference>
<evidence type="ECO:0000256" key="2">
    <source>
        <dbReference type="ARBA" id="ARBA00009130"/>
    </source>
</evidence>
<evidence type="ECO:0000256" key="6">
    <source>
        <dbReference type="ARBA" id="ARBA00023284"/>
    </source>
</evidence>
<keyword evidence="6" id="KW-0676">Redox-active center</keyword>
<protein>
    <submittedName>
        <fullName evidence="8">CoA-disulfide reductase</fullName>
        <ecNumber evidence="8">1.8.1.14</ecNumber>
    </submittedName>
</protein>
<dbReference type="PRINTS" id="PR00411">
    <property type="entry name" value="PNDRDTASEI"/>
</dbReference>
<organism evidence="8 9">
    <name type="scientific">Flavobacterium franklandianum</name>
    <dbReference type="NCBI Taxonomy" id="2594430"/>
    <lineage>
        <taxon>Bacteria</taxon>
        <taxon>Pseudomonadati</taxon>
        <taxon>Bacteroidota</taxon>
        <taxon>Flavobacteriia</taxon>
        <taxon>Flavobacteriales</taxon>
        <taxon>Flavobacteriaceae</taxon>
        <taxon>Flavobacterium</taxon>
    </lineage>
</organism>
<dbReference type="InterPro" id="IPR050260">
    <property type="entry name" value="FAD-bd_OxRdtase"/>
</dbReference>
<name>A0A553C841_9FLAO</name>
<dbReference type="Pfam" id="PF07992">
    <property type="entry name" value="Pyr_redox_2"/>
    <property type="match status" value="1"/>
</dbReference>
<evidence type="ECO:0000256" key="3">
    <source>
        <dbReference type="ARBA" id="ARBA00022630"/>
    </source>
</evidence>
<keyword evidence="5 8" id="KW-0560">Oxidoreductase</keyword>
<dbReference type="PRINTS" id="PR00368">
    <property type="entry name" value="FADPNR"/>
</dbReference>
<evidence type="ECO:0000259" key="7">
    <source>
        <dbReference type="PROSITE" id="PS50206"/>
    </source>
</evidence>
<gene>
    <name evidence="8" type="ORF">FNW17_11990</name>
</gene>
<dbReference type="SUPFAM" id="SSF55424">
    <property type="entry name" value="FAD/NAD-linked reductases, dimerisation (C-terminal) domain"/>
    <property type="match status" value="1"/>
</dbReference>
<dbReference type="Gene3D" id="3.40.250.10">
    <property type="entry name" value="Rhodanese-like domain"/>
    <property type="match status" value="1"/>
</dbReference>
<evidence type="ECO:0000256" key="1">
    <source>
        <dbReference type="ARBA" id="ARBA00001974"/>
    </source>
</evidence>
<dbReference type="PANTHER" id="PTHR43429:SF1">
    <property type="entry name" value="NAD(P)H SULFUR OXIDOREDUCTASE (COA-DEPENDENT)"/>
    <property type="match status" value="1"/>
</dbReference>
<dbReference type="InterPro" id="IPR004099">
    <property type="entry name" value="Pyr_nucl-diS_OxRdtase_dimer"/>
</dbReference>
<dbReference type="Pfam" id="PF02852">
    <property type="entry name" value="Pyr_redox_dim"/>
    <property type="match status" value="1"/>
</dbReference>
<evidence type="ECO:0000313" key="8">
    <source>
        <dbReference type="EMBL" id="TRX16679.1"/>
    </source>
</evidence>